<keyword evidence="5 14" id="KW-0227">DNA damage</keyword>
<keyword evidence="8 14" id="KW-0234">DNA repair</keyword>
<dbReference type="InterPro" id="IPR016151">
    <property type="entry name" value="DNA_mismatch_repair_MutS_N"/>
</dbReference>
<dbReference type="InterPro" id="IPR036678">
    <property type="entry name" value="MutS_con_dom_sf"/>
</dbReference>
<dbReference type="InterPro" id="IPR007860">
    <property type="entry name" value="DNA_mmatch_repair_MutS_con_dom"/>
</dbReference>
<dbReference type="InterPro" id="IPR027417">
    <property type="entry name" value="P-loop_NTPase"/>
</dbReference>
<evidence type="ECO:0000256" key="11">
    <source>
        <dbReference type="ARBA" id="ARBA00025902"/>
    </source>
</evidence>
<dbReference type="STRING" id="2282107.A0A286UXJ3"/>
<dbReference type="GO" id="GO:0140664">
    <property type="term" value="F:ATP-dependent DNA damage sensor activity"/>
    <property type="evidence" value="ECO:0007669"/>
    <property type="project" value="InterPro"/>
</dbReference>
<dbReference type="Pfam" id="PF01624">
    <property type="entry name" value="MutS_I"/>
    <property type="match status" value="1"/>
</dbReference>
<dbReference type="SMART" id="SM00533">
    <property type="entry name" value="MUTSd"/>
    <property type="match status" value="1"/>
</dbReference>
<dbReference type="Gene3D" id="3.40.1170.10">
    <property type="entry name" value="DNA repair protein MutS, domain I"/>
    <property type="match status" value="1"/>
</dbReference>
<dbReference type="Gene3D" id="1.10.1420.10">
    <property type="match status" value="2"/>
</dbReference>
<evidence type="ECO:0000313" key="18">
    <source>
        <dbReference type="Proteomes" id="UP000217199"/>
    </source>
</evidence>
<comment type="similarity">
    <text evidence="2">Belongs to the DNA mismatch repair MutS family. MSH3 subfamily.</text>
</comment>
<dbReference type="Gene3D" id="3.40.50.300">
    <property type="entry name" value="P-loop containing nucleotide triphosphate hydrolases"/>
    <property type="match status" value="1"/>
</dbReference>
<dbReference type="NCBIfam" id="NF003810">
    <property type="entry name" value="PRK05399.1"/>
    <property type="match status" value="1"/>
</dbReference>
<dbReference type="Pfam" id="PF00488">
    <property type="entry name" value="MutS_V"/>
    <property type="match status" value="1"/>
</dbReference>
<evidence type="ECO:0000256" key="13">
    <source>
        <dbReference type="ARBA" id="ARBA00073774"/>
    </source>
</evidence>
<evidence type="ECO:0000256" key="15">
    <source>
        <dbReference type="SAM" id="MobiDB-lite"/>
    </source>
</evidence>
<dbReference type="InParanoid" id="A0A286UXJ3"/>
<dbReference type="PROSITE" id="PS00486">
    <property type="entry name" value="DNA_MISMATCH_REPAIR_2"/>
    <property type="match status" value="1"/>
</dbReference>
<evidence type="ECO:0000259" key="16">
    <source>
        <dbReference type="PROSITE" id="PS00486"/>
    </source>
</evidence>
<sequence length="1148" mass="129046">MVKSPSKSQQQQTISSFFKPQGSSSKHFQKSIDALEPAKRTANAAFVDLTTSDVEEQSPPPKRFKTLSNSHSHGSHVNAKSTLDDPFLLDPSNPLHQEDVETSVEEVRPTARNNKAIKTPERPLRVYGYSPHQNTGADEPVTPEEERAKKARREAFKRKLLASSDLLADTNTVPSSINSSSPAANDDLNIDKIENIRIRDGDESVLEDSDGETSTFASTTLKAFSFTGGKGKMPSGKPTTIKRAKKDIEEVGPSGQTYTPLEKQVIVLKKKYPDAILMIEVGYKYRFFGDDARIASELLNIAHFPDRNFLTAGIPAHRRDIHLKRLLSHGYKVGVVGQIETAALKKVSDNRNNPFERELTHMYTAATYIDELDAEDDSRTIPQVSISLVAVTPSTGDVVWDEFEDGFMRSELETRLAHVRPSELLLSQHKSSKITEKILGHHSKEASSKEVARDRIRLERYKKDASYTEAFQNLKEFYSQKCSRNASENFKSGRLLATISDLPRRVVIALSHSLDYLKSFDLAEVLTQTQFFTKFTERQHMLLNANTLSNLEIFRNQTDFTEKGSLIWAINRTKTKFGSRMLRSWVGRPLTDNKTLKERVEAVESIISAEEFNCRDRLLKLRELLKSLGSLDLAKGLSRIQYLKCTPKELSKLILAFVKIGDAFSPFETPDDVGFNTPILNGIIHTLPGVRGPVRKIFSSINLKMAEEDRRDELWNDPDKYPEIDDTKIAIAAVESELVDHLKTIRRILKKPAAQYITVNQDEYLIEVRKDEKRDIPVNWEVVSSLKYVRRYRTPEVRKLLQERSQYQEKLEAEANKAYLAFLTEIIDQHYVILRNAINSLATADCLFSLAELASQGDYVKPEFVERDSDVLEIMDGRHPMVELLRSDPFVPNSICIGGDTNGKTKIITGPNMGGKSSAVRMVALIALLAQIGSYVPASSVRLSPLDAILTRMGASDDLARGRSTFMVEMSETSDILHSATDRSLVVLDELGRGSSTFDGMAIAGATLEYLVEKINCKTLFITHYPVVANNAERKYPDRIKNIHMGFTEDSENDGRKVLTFLYKLTEGISSGSYGIECARLAGITEELLGKAEEKAGEMQKMVQDRGRLNRARKVMTSLQSLQSDTNEGKRNCLYALRRALEFQKTDY</sequence>
<dbReference type="Pfam" id="PF05188">
    <property type="entry name" value="MutS_II"/>
    <property type="match status" value="1"/>
</dbReference>
<keyword evidence="18" id="KW-1185">Reference proteome</keyword>
<evidence type="ECO:0000256" key="12">
    <source>
        <dbReference type="ARBA" id="ARBA00029792"/>
    </source>
</evidence>
<dbReference type="Proteomes" id="UP000217199">
    <property type="component" value="Unassembled WGS sequence"/>
</dbReference>
<evidence type="ECO:0000256" key="7">
    <source>
        <dbReference type="ARBA" id="ARBA00023125"/>
    </source>
</evidence>
<dbReference type="PANTHER" id="PTHR11361:SF122">
    <property type="entry name" value="DNA MISMATCH REPAIR PROTEIN MSH3"/>
    <property type="match status" value="1"/>
</dbReference>
<dbReference type="Gene3D" id="3.30.420.110">
    <property type="entry name" value="MutS, connector domain"/>
    <property type="match status" value="1"/>
</dbReference>
<dbReference type="PANTHER" id="PTHR11361">
    <property type="entry name" value="DNA MISMATCH REPAIR PROTEIN MUTS FAMILY MEMBER"/>
    <property type="match status" value="1"/>
</dbReference>
<dbReference type="FunCoup" id="A0A286UXJ3">
    <property type="interactions" value="565"/>
</dbReference>
<dbReference type="SUPFAM" id="SSF53150">
    <property type="entry name" value="DNA repair protein MutS, domain II"/>
    <property type="match status" value="1"/>
</dbReference>
<dbReference type="FunFam" id="1.10.1420.10:FF:000004">
    <property type="entry name" value="DNA mismatch repair protein Msh3"/>
    <property type="match status" value="1"/>
</dbReference>
<dbReference type="SUPFAM" id="SSF52540">
    <property type="entry name" value="P-loop containing nucleoside triphosphate hydrolases"/>
    <property type="match status" value="1"/>
</dbReference>
<organism evidence="17 18">
    <name type="scientific">Pyrrhoderma noxium</name>
    <dbReference type="NCBI Taxonomy" id="2282107"/>
    <lineage>
        <taxon>Eukaryota</taxon>
        <taxon>Fungi</taxon>
        <taxon>Dikarya</taxon>
        <taxon>Basidiomycota</taxon>
        <taxon>Agaricomycotina</taxon>
        <taxon>Agaricomycetes</taxon>
        <taxon>Hymenochaetales</taxon>
        <taxon>Hymenochaetaceae</taxon>
        <taxon>Pyrrhoderma</taxon>
    </lineage>
</organism>
<dbReference type="InterPro" id="IPR045076">
    <property type="entry name" value="MutS"/>
</dbReference>
<comment type="caution">
    <text evidence="17">The sequence shown here is derived from an EMBL/GenBank/DDBJ whole genome shotgun (WGS) entry which is preliminary data.</text>
</comment>
<feature type="domain" description="DNA mismatch repair proteins mutS family" evidence="16">
    <location>
        <begin position="984"/>
        <end position="1000"/>
    </location>
</feature>
<accession>A0A286UXJ3</accession>
<dbReference type="FunFam" id="3.40.1170.10:FF:000004">
    <property type="entry name" value="DNA mismatch repair protein"/>
    <property type="match status" value="1"/>
</dbReference>
<feature type="compositionally biased region" description="Polar residues" evidence="15">
    <location>
        <begin position="1"/>
        <end position="26"/>
    </location>
</feature>
<comment type="function">
    <text evidence="10">Component of the post-replicative DNA mismatch repair system (MMR). Heterodimerizes with MSH2 to form MutS beta, which binds to DNA mismatches thereby initiating DNA repair. MSH3 provides substrate-binding and substrate specificity to the complex. When bound, the MutS beta heterodimer bends the DNA helix and shields approximately 20 base pairs. Acts mainly to repair insertion-deletion loops (IDLs) from 2 to 13 nucleotides in size, but can also repair base-base and single insertion-deletion mismatches that occur during replication. After mismatch binding, forms a ternary complex with the MutL alpha heterodimer, which is thought to be responsible for directing the downstream MMR events, including strand discrimination, excision, and resynthesis. ATP binding and hydrolysis play a pivotal role in mismatch repair functions.</text>
</comment>
<keyword evidence="7 14" id="KW-0238">DNA-binding</keyword>
<evidence type="ECO:0000256" key="14">
    <source>
        <dbReference type="RuleBase" id="RU003756"/>
    </source>
</evidence>
<proteinExistence type="inferred from homology"/>
<evidence type="ECO:0000256" key="1">
    <source>
        <dbReference type="ARBA" id="ARBA00004123"/>
    </source>
</evidence>
<evidence type="ECO:0000313" key="17">
    <source>
        <dbReference type="EMBL" id="PAV24319.1"/>
    </source>
</evidence>
<dbReference type="InterPro" id="IPR007695">
    <property type="entry name" value="DNA_mismatch_repair_MutS-lik_N"/>
</dbReference>
<evidence type="ECO:0000256" key="8">
    <source>
        <dbReference type="ARBA" id="ARBA00023204"/>
    </source>
</evidence>
<dbReference type="Pfam" id="PF05192">
    <property type="entry name" value="MutS_III"/>
    <property type="match status" value="1"/>
</dbReference>
<evidence type="ECO:0000256" key="3">
    <source>
        <dbReference type="ARBA" id="ARBA00022151"/>
    </source>
</evidence>
<evidence type="ECO:0000256" key="2">
    <source>
        <dbReference type="ARBA" id="ARBA00007094"/>
    </source>
</evidence>
<dbReference type="SMART" id="SM00534">
    <property type="entry name" value="MUTSac"/>
    <property type="match status" value="1"/>
</dbReference>
<dbReference type="SUPFAM" id="SSF48334">
    <property type="entry name" value="DNA repair protein MutS, domain III"/>
    <property type="match status" value="1"/>
</dbReference>
<evidence type="ECO:0000256" key="4">
    <source>
        <dbReference type="ARBA" id="ARBA00022741"/>
    </source>
</evidence>
<dbReference type="OrthoDB" id="121051at2759"/>
<gene>
    <name evidence="17" type="ORF">PNOK_0138700</name>
</gene>
<keyword evidence="4 14" id="KW-0547">Nucleotide-binding</keyword>
<feature type="region of interest" description="Disordered" evidence="15">
    <location>
        <begin position="126"/>
        <end position="145"/>
    </location>
</feature>
<reference evidence="17 18" key="1">
    <citation type="journal article" date="2017" name="Mol. Ecol.">
        <title>Comparative and population genomic landscape of Phellinus noxius: A hypervariable fungus causing root rot in trees.</title>
        <authorList>
            <person name="Chung C.L."/>
            <person name="Lee T.J."/>
            <person name="Akiba M."/>
            <person name="Lee H.H."/>
            <person name="Kuo T.H."/>
            <person name="Liu D."/>
            <person name="Ke H.M."/>
            <person name="Yokoi T."/>
            <person name="Roa M.B."/>
            <person name="Lu M.J."/>
            <person name="Chang Y.Y."/>
            <person name="Ann P.J."/>
            <person name="Tsai J.N."/>
            <person name="Chen C.Y."/>
            <person name="Tzean S.S."/>
            <person name="Ota Y."/>
            <person name="Hattori T."/>
            <person name="Sahashi N."/>
            <person name="Liou R.F."/>
            <person name="Kikuchi T."/>
            <person name="Tsai I.J."/>
        </authorList>
    </citation>
    <scope>NUCLEOTIDE SEQUENCE [LARGE SCALE GENOMIC DNA]</scope>
    <source>
        <strain evidence="17 18">FFPRI411160</strain>
    </source>
</reference>
<comment type="subunit">
    <text evidence="11">Heterodimer consisting of MSH2-MSH3 (MutS beta). Forms a ternary complex with MutL alpha (MLH1-PMS1).</text>
</comment>
<dbReference type="InterPro" id="IPR007861">
    <property type="entry name" value="DNA_mismatch_repair_MutS_clamp"/>
</dbReference>
<dbReference type="GO" id="GO:0006312">
    <property type="term" value="P:mitotic recombination"/>
    <property type="evidence" value="ECO:0007669"/>
    <property type="project" value="TreeGrafter"/>
</dbReference>
<protein>
    <recommendedName>
        <fullName evidence="3 13">DNA mismatch repair protein MSH3</fullName>
    </recommendedName>
    <alternativeName>
        <fullName evidence="3 13">DNA mismatch repair protein MSH3</fullName>
    </alternativeName>
    <alternativeName>
        <fullName evidence="12">MutS protein homolog 3</fullName>
    </alternativeName>
</protein>
<evidence type="ECO:0000256" key="5">
    <source>
        <dbReference type="ARBA" id="ARBA00022763"/>
    </source>
</evidence>
<dbReference type="Pfam" id="PF05190">
    <property type="entry name" value="MutS_IV"/>
    <property type="match status" value="1"/>
</dbReference>
<feature type="region of interest" description="Disordered" evidence="15">
    <location>
        <begin position="1"/>
        <end position="36"/>
    </location>
</feature>
<dbReference type="GO" id="GO:0006298">
    <property type="term" value="P:mismatch repair"/>
    <property type="evidence" value="ECO:0007669"/>
    <property type="project" value="InterPro"/>
</dbReference>
<dbReference type="EMBL" id="NBII01000001">
    <property type="protein sequence ID" value="PAV24319.1"/>
    <property type="molecule type" value="Genomic_DNA"/>
</dbReference>
<dbReference type="InterPro" id="IPR036187">
    <property type="entry name" value="DNA_mismatch_repair_MutS_sf"/>
</dbReference>
<feature type="region of interest" description="Disordered" evidence="15">
    <location>
        <begin position="49"/>
        <end position="95"/>
    </location>
</feature>
<dbReference type="InterPro" id="IPR000432">
    <property type="entry name" value="DNA_mismatch_repair_MutS_C"/>
</dbReference>
<dbReference type="AlphaFoldDB" id="A0A286UXJ3"/>
<dbReference type="InterPro" id="IPR007696">
    <property type="entry name" value="DNA_mismatch_repair_MutS_core"/>
</dbReference>
<dbReference type="GO" id="GO:0005524">
    <property type="term" value="F:ATP binding"/>
    <property type="evidence" value="ECO:0007669"/>
    <property type="project" value="UniProtKB-UniRule"/>
</dbReference>
<dbReference type="GO" id="GO:0030983">
    <property type="term" value="F:mismatched DNA binding"/>
    <property type="evidence" value="ECO:0007669"/>
    <property type="project" value="UniProtKB-UniRule"/>
</dbReference>
<name>A0A286UXJ3_9AGAM</name>
<keyword evidence="6" id="KW-0067">ATP-binding</keyword>
<evidence type="ECO:0000256" key="9">
    <source>
        <dbReference type="ARBA" id="ARBA00023242"/>
    </source>
</evidence>
<dbReference type="SUPFAM" id="SSF55271">
    <property type="entry name" value="DNA repair protein MutS, domain I"/>
    <property type="match status" value="1"/>
</dbReference>
<evidence type="ECO:0000256" key="10">
    <source>
        <dbReference type="ARBA" id="ARBA00025373"/>
    </source>
</evidence>
<comment type="subcellular location">
    <subcellularLocation>
        <location evidence="1">Nucleus</location>
    </subcellularLocation>
</comment>
<dbReference type="GO" id="GO:0005634">
    <property type="term" value="C:nucleus"/>
    <property type="evidence" value="ECO:0007669"/>
    <property type="project" value="UniProtKB-SubCell"/>
</dbReference>
<evidence type="ECO:0000256" key="6">
    <source>
        <dbReference type="ARBA" id="ARBA00022840"/>
    </source>
</evidence>
<keyword evidence="9" id="KW-0539">Nucleus</keyword>